<name>A0A315Z7W6_SEDFL</name>
<keyword evidence="2" id="KW-1185">Reference proteome</keyword>
<evidence type="ECO:0000313" key="1">
    <source>
        <dbReference type="EMBL" id="PWJ40015.1"/>
    </source>
</evidence>
<dbReference type="Proteomes" id="UP000245535">
    <property type="component" value="Unassembled WGS sequence"/>
</dbReference>
<gene>
    <name evidence="1" type="ORF">BC781_10578</name>
</gene>
<protein>
    <submittedName>
        <fullName evidence="1">Uncharacterized protein</fullName>
    </submittedName>
</protein>
<dbReference type="RefSeq" id="WP_109620361.1">
    <property type="nucleotide sequence ID" value="NZ_QGDO01000005.1"/>
</dbReference>
<proteinExistence type="predicted"/>
<dbReference type="AlphaFoldDB" id="A0A315Z7W6"/>
<organism evidence="1 2">
    <name type="scientific">Sediminitomix flava</name>
    <dbReference type="NCBI Taxonomy" id="379075"/>
    <lineage>
        <taxon>Bacteria</taxon>
        <taxon>Pseudomonadati</taxon>
        <taxon>Bacteroidota</taxon>
        <taxon>Cytophagia</taxon>
        <taxon>Cytophagales</taxon>
        <taxon>Flammeovirgaceae</taxon>
        <taxon>Sediminitomix</taxon>
    </lineage>
</organism>
<comment type="caution">
    <text evidence="1">The sequence shown here is derived from an EMBL/GenBank/DDBJ whole genome shotgun (WGS) entry which is preliminary data.</text>
</comment>
<reference evidence="1 2" key="1">
    <citation type="submission" date="2018-03" db="EMBL/GenBank/DDBJ databases">
        <title>Genomic Encyclopedia of Archaeal and Bacterial Type Strains, Phase II (KMG-II): from individual species to whole genera.</title>
        <authorList>
            <person name="Goeker M."/>
        </authorList>
    </citation>
    <scope>NUCLEOTIDE SEQUENCE [LARGE SCALE GENOMIC DNA]</scope>
    <source>
        <strain evidence="1 2">DSM 28229</strain>
    </source>
</reference>
<evidence type="ECO:0000313" key="2">
    <source>
        <dbReference type="Proteomes" id="UP000245535"/>
    </source>
</evidence>
<dbReference type="EMBL" id="QGDO01000005">
    <property type="protein sequence ID" value="PWJ40015.1"/>
    <property type="molecule type" value="Genomic_DNA"/>
</dbReference>
<accession>A0A315Z7W6</accession>
<sequence>MFFKIQNKFYKWRTDRNESKKITLVDSLQNSLADSHHISKEIAMSSVRIQDVINYLKSNSSQIDIQYRSIHQDSLEAALNDNSLLLNQLIEDELQLKYTQKVYLHRVEELSILLDYLKEGVHEIDDLIRRQEDRILYLTSNNFNSLPTEDIQESLINSEKNHKQIWDIISHANKLLSKYQQIPTFNQKNLKIEDIEAKKQSIYLELKENHNLVAHITALKSSKDKKSKRSEALTQKEKSAMFNEFLNDPFSSNETNINHEKVNKVLDAFLNSTPIQTYNHRKRG</sequence>